<dbReference type="GeneID" id="5470083"/>
<gene>
    <name evidence="2" type="primary">n825R</name>
    <name evidence="2" type="ORF">FR483_n825R</name>
</gene>
<dbReference type="EMBL" id="DQ890022">
    <property type="protein sequence ID" value="ABT16110.1"/>
    <property type="molecule type" value="Genomic_DNA"/>
</dbReference>
<feature type="compositionally biased region" description="Polar residues" evidence="1">
    <location>
        <begin position="23"/>
        <end position="38"/>
    </location>
</feature>
<feature type="region of interest" description="Disordered" evidence="1">
    <location>
        <begin position="1"/>
        <end position="39"/>
    </location>
</feature>
<protein>
    <submittedName>
        <fullName evidence="2">Uncharacterized protein n825R</fullName>
    </submittedName>
</protein>
<dbReference type="RefSeq" id="YP_001426457.1">
    <property type="nucleotide sequence ID" value="NC_008603.1"/>
</dbReference>
<proteinExistence type="predicted"/>
<evidence type="ECO:0000313" key="3">
    <source>
        <dbReference type="Proteomes" id="UP000204095"/>
    </source>
</evidence>
<organism evidence="2 3">
    <name type="scientific">Paramecium bursaria Chlorella virus FR483</name>
    <name type="common">PBCV-FR483</name>
    <dbReference type="NCBI Taxonomy" id="399781"/>
    <lineage>
        <taxon>Viruses</taxon>
        <taxon>Varidnaviria</taxon>
        <taxon>Bamfordvirae</taxon>
        <taxon>Nucleocytoviricota</taxon>
        <taxon>Megaviricetes</taxon>
        <taxon>Algavirales</taxon>
        <taxon>Phycodnaviridae</taxon>
        <taxon>Chlorovirus</taxon>
        <taxon>Chlorovirus conductrix</taxon>
        <taxon>Paramecium bursaria Chlorella virus A1</taxon>
    </lineage>
</organism>
<reference evidence="2 3" key="1">
    <citation type="journal article" date="2007" name="Virology">
        <title>Sequence and annotation of the 314-kb MT325 and the 321-kb FR483 viruses that infect Chlorella Pbi.</title>
        <authorList>
            <person name="Fitzgerald L.A."/>
            <person name="Graves M.V."/>
            <person name="Li X."/>
            <person name="Feldblyum T."/>
            <person name="Hartigan J."/>
            <person name="Van Etten J.L."/>
        </authorList>
    </citation>
    <scope>NUCLEOTIDE SEQUENCE [LARGE SCALE GENOMIC DNA]</scope>
    <source>
        <strain evidence="2 3">FR483</strain>
    </source>
</reference>
<sequence>MLFDPGDPKVHKREPHTILVHQPTKSNQSPHQSNQQKQLWCPLVLPSTFSGSPRALTSSPPLRRLSSTAMSARRCTTIPRARG</sequence>
<dbReference type="KEGG" id="vg:5470083"/>
<feature type="region of interest" description="Disordered" evidence="1">
    <location>
        <begin position="51"/>
        <end position="83"/>
    </location>
</feature>
<evidence type="ECO:0000313" key="2">
    <source>
        <dbReference type="EMBL" id="ABT16110.1"/>
    </source>
</evidence>
<dbReference type="Proteomes" id="UP000204095">
    <property type="component" value="Segment"/>
</dbReference>
<feature type="compositionally biased region" description="Low complexity" evidence="1">
    <location>
        <begin position="52"/>
        <end position="69"/>
    </location>
</feature>
<accession>A7J8H9</accession>
<name>A7J8H9_PBCVF</name>
<evidence type="ECO:0000256" key="1">
    <source>
        <dbReference type="SAM" id="MobiDB-lite"/>
    </source>
</evidence>
<organismHost>
    <name type="scientific">Paramecium bursaria</name>
    <dbReference type="NCBI Taxonomy" id="74790"/>
</organismHost>